<evidence type="ECO:0000256" key="3">
    <source>
        <dbReference type="ARBA" id="ARBA00022490"/>
    </source>
</evidence>
<dbReference type="EMBL" id="CP003418">
    <property type="protein sequence ID" value="AFH49284.1"/>
    <property type="molecule type" value="Genomic_DNA"/>
</dbReference>
<dbReference type="GO" id="GO:0005047">
    <property type="term" value="F:signal recognition particle binding"/>
    <property type="evidence" value="ECO:0007669"/>
    <property type="project" value="TreeGrafter"/>
</dbReference>
<name>I0AJX7_IGNAJ</name>
<evidence type="ECO:0000259" key="11">
    <source>
        <dbReference type="PROSITE" id="PS00300"/>
    </source>
</evidence>
<dbReference type="HOGENOM" id="CLU_009301_3_4_10"/>
<evidence type="ECO:0000256" key="5">
    <source>
        <dbReference type="ARBA" id="ARBA00022801"/>
    </source>
</evidence>
<dbReference type="PANTHER" id="PTHR43134">
    <property type="entry name" value="SIGNAL RECOGNITION PARTICLE RECEPTOR SUBUNIT ALPHA"/>
    <property type="match status" value="1"/>
</dbReference>
<evidence type="ECO:0000256" key="8">
    <source>
        <dbReference type="ARBA" id="ARBA00023170"/>
    </source>
</evidence>
<keyword evidence="10" id="KW-0997">Cell inner membrane</keyword>
<dbReference type="OrthoDB" id="9804720at2"/>
<evidence type="ECO:0000313" key="12">
    <source>
        <dbReference type="EMBL" id="AFH49284.1"/>
    </source>
</evidence>
<dbReference type="InterPro" id="IPR003593">
    <property type="entry name" value="AAA+_ATPase"/>
</dbReference>
<dbReference type="PATRIC" id="fig|945713.3.peg.1576"/>
<dbReference type="InterPro" id="IPR036225">
    <property type="entry name" value="SRP/SRP_N"/>
</dbReference>
<dbReference type="RefSeq" id="WP_014560437.1">
    <property type="nucleotide sequence ID" value="NC_017464.1"/>
</dbReference>
<evidence type="ECO:0000256" key="2">
    <source>
        <dbReference type="ARBA" id="ARBA00022475"/>
    </source>
</evidence>
<dbReference type="InterPro" id="IPR004390">
    <property type="entry name" value="SR_rcpt_FtsY"/>
</dbReference>
<dbReference type="InterPro" id="IPR013822">
    <property type="entry name" value="Signal_recog_particl_SRP54_hlx"/>
</dbReference>
<keyword evidence="8 10" id="KW-0675">Receptor</keyword>
<dbReference type="SUPFAM" id="SSF47364">
    <property type="entry name" value="Domain of the SRP/SRP receptor G-proteins"/>
    <property type="match status" value="1"/>
</dbReference>
<dbReference type="eggNOG" id="COG0552">
    <property type="taxonomic scope" value="Bacteria"/>
</dbReference>
<dbReference type="HAMAP" id="MF_00920">
    <property type="entry name" value="FtsY"/>
    <property type="match status" value="1"/>
</dbReference>
<comment type="subcellular location">
    <subcellularLocation>
        <location evidence="10">Cell inner membrane</location>
        <topology evidence="10">Peripheral membrane protein</topology>
        <orientation evidence="10">Cytoplasmic side</orientation>
    </subcellularLocation>
    <subcellularLocation>
        <location evidence="10">Cytoplasm</location>
    </subcellularLocation>
    <subcellularLocation>
        <location evidence="1">Cell membrane</location>
        <topology evidence="1">Peripheral membrane protein</topology>
        <orientation evidence="1">Cytoplasmic side</orientation>
    </subcellularLocation>
</comment>
<dbReference type="Gene3D" id="1.20.120.140">
    <property type="entry name" value="Signal recognition particle SRP54, nucleotide-binding domain"/>
    <property type="match status" value="1"/>
</dbReference>
<comment type="catalytic activity">
    <reaction evidence="9 10">
        <text>GTP + H2O = GDP + phosphate + H(+)</text>
        <dbReference type="Rhea" id="RHEA:19669"/>
        <dbReference type="ChEBI" id="CHEBI:15377"/>
        <dbReference type="ChEBI" id="CHEBI:15378"/>
        <dbReference type="ChEBI" id="CHEBI:37565"/>
        <dbReference type="ChEBI" id="CHEBI:43474"/>
        <dbReference type="ChEBI" id="CHEBI:58189"/>
        <dbReference type="EC" id="3.6.5.4"/>
    </reaction>
</comment>
<dbReference type="Gene3D" id="3.40.50.300">
    <property type="entry name" value="P-loop containing nucleotide triphosphate hydrolases"/>
    <property type="match status" value="1"/>
</dbReference>
<dbReference type="AlphaFoldDB" id="I0AJX7"/>
<dbReference type="SMART" id="SM00382">
    <property type="entry name" value="AAA"/>
    <property type="match status" value="1"/>
</dbReference>
<evidence type="ECO:0000313" key="13">
    <source>
        <dbReference type="Proteomes" id="UP000007394"/>
    </source>
</evidence>
<keyword evidence="6 10" id="KW-0342">GTP-binding</keyword>
<evidence type="ECO:0000256" key="9">
    <source>
        <dbReference type="ARBA" id="ARBA00048027"/>
    </source>
</evidence>
<dbReference type="STRING" id="945713.IALB_1576"/>
<dbReference type="SMART" id="SM00963">
    <property type="entry name" value="SRP54_N"/>
    <property type="match status" value="1"/>
</dbReference>
<reference evidence="12 13" key="1">
    <citation type="journal article" date="2012" name="Front. Microbiol.">
        <title>Complete genome of Ignavibacterium album, a metabolically versatile, flagellated, facultative anaerobe from the phylum Chlorobi.</title>
        <authorList>
            <person name="Liu Z."/>
            <person name="Frigaard N.-U."/>
            <person name="Vogl K."/>
            <person name="Iino T."/>
            <person name="Ohkuma M."/>
            <person name="Overmann J."/>
            <person name="Bryant D.A."/>
        </authorList>
    </citation>
    <scope>NUCLEOTIDE SEQUENCE [LARGE SCALE GENOMIC DNA]</scope>
    <source>
        <strain evidence="13">DSM 19864 / JCM 16511 / NBRC 101810 / Mat9-16</strain>
    </source>
</reference>
<comment type="function">
    <text evidence="10">Involved in targeting and insertion of nascent membrane proteins into the cytoplasmic membrane. Acts as a receptor for the complex formed by the signal recognition particle (SRP) and the ribosome-nascent chain (RNC).</text>
</comment>
<dbReference type="InterPro" id="IPR027417">
    <property type="entry name" value="P-loop_NTPase"/>
</dbReference>
<dbReference type="GO" id="GO:0006614">
    <property type="term" value="P:SRP-dependent cotranslational protein targeting to membrane"/>
    <property type="evidence" value="ECO:0007669"/>
    <property type="project" value="InterPro"/>
</dbReference>
<keyword evidence="3 10" id="KW-0963">Cytoplasm</keyword>
<dbReference type="Pfam" id="PF02881">
    <property type="entry name" value="SRP54_N"/>
    <property type="match status" value="1"/>
</dbReference>
<dbReference type="NCBIfam" id="TIGR00064">
    <property type="entry name" value="ftsY"/>
    <property type="match status" value="1"/>
</dbReference>
<dbReference type="SUPFAM" id="SSF52540">
    <property type="entry name" value="P-loop containing nucleoside triphosphate hydrolases"/>
    <property type="match status" value="1"/>
</dbReference>
<keyword evidence="4 10" id="KW-0547">Nucleotide-binding</keyword>
<accession>I0AJX7</accession>
<dbReference type="KEGG" id="ial:IALB_1576"/>
<dbReference type="EC" id="3.6.5.4" evidence="10"/>
<comment type="subunit">
    <text evidence="10">Part of the signal recognition particle protein translocation system, which is composed of SRP and FtsY.</text>
</comment>
<dbReference type="GO" id="GO:0005886">
    <property type="term" value="C:plasma membrane"/>
    <property type="evidence" value="ECO:0007669"/>
    <property type="project" value="UniProtKB-SubCell"/>
</dbReference>
<comment type="similarity">
    <text evidence="10">Belongs to the GTP-binding SRP family. FtsY subfamily.</text>
</comment>
<dbReference type="GO" id="GO:0003924">
    <property type="term" value="F:GTPase activity"/>
    <property type="evidence" value="ECO:0007669"/>
    <property type="project" value="UniProtKB-UniRule"/>
</dbReference>
<dbReference type="Proteomes" id="UP000007394">
    <property type="component" value="Chromosome"/>
</dbReference>
<keyword evidence="5 10" id="KW-0378">Hydrolase</keyword>
<feature type="domain" description="SRP54-type proteins GTP-binding" evidence="11">
    <location>
        <begin position="280"/>
        <end position="293"/>
    </location>
</feature>
<dbReference type="CDD" id="cd17874">
    <property type="entry name" value="FtsY"/>
    <property type="match status" value="1"/>
</dbReference>
<dbReference type="GO" id="GO:0005737">
    <property type="term" value="C:cytoplasm"/>
    <property type="evidence" value="ECO:0007669"/>
    <property type="project" value="UniProtKB-SubCell"/>
</dbReference>
<keyword evidence="2 10" id="KW-1003">Cell membrane</keyword>
<sequence length="309" mass="34069">MSFFKNFSLDKIKNGLSKTRNKIVQSISETLTGKAQIDDNTLDQIEEILITSDIGAETAEMIIDNLRKALKSEKDRSVENVLRLIKIELSKILIDSNNKSQSFIKPYIIVVVGVNGVGKTTSIGKLAYNYKNLGYKVIVGAADTFRAAANEQLEIWAKLAGVEIINSNKGADPSSVVFETIKRAVDENYDIVLIDTAGRLHNKTNLMNELSKIKKVIKKFSDSAPHETLLVVDGTTGQNALIQAIEFSKVIELTGLIITKLDGTAKGGMVFQISKKLKIPIKYIGVGEGIEDLQEFDKETFISALFELK</sequence>
<feature type="binding site" evidence="10">
    <location>
        <begin position="113"/>
        <end position="120"/>
    </location>
    <ligand>
        <name>GTP</name>
        <dbReference type="ChEBI" id="CHEBI:37565"/>
    </ligand>
</feature>
<proteinExistence type="inferred from homology"/>
<evidence type="ECO:0000256" key="10">
    <source>
        <dbReference type="HAMAP-Rule" id="MF_00920"/>
    </source>
</evidence>
<dbReference type="PROSITE" id="PS00300">
    <property type="entry name" value="SRP54"/>
    <property type="match status" value="1"/>
</dbReference>
<feature type="binding site" evidence="10">
    <location>
        <begin position="195"/>
        <end position="199"/>
    </location>
    <ligand>
        <name>GTP</name>
        <dbReference type="ChEBI" id="CHEBI:37565"/>
    </ligand>
</feature>
<evidence type="ECO:0000256" key="7">
    <source>
        <dbReference type="ARBA" id="ARBA00023136"/>
    </source>
</evidence>
<dbReference type="InterPro" id="IPR042101">
    <property type="entry name" value="SRP54_N_sf"/>
</dbReference>
<dbReference type="FunFam" id="3.40.50.300:FF:000053">
    <property type="entry name" value="Signal recognition particle receptor FtsY"/>
    <property type="match status" value="1"/>
</dbReference>
<evidence type="ECO:0000256" key="6">
    <source>
        <dbReference type="ARBA" id="ARBA00023134"/>
    </source>
</evidence>
<dbReference type="InterPro" id="IPR000897">
    <property type="entry name" value="SRP54_GTPase_dom"/>
</dbReference>
<dbReference type="SMART" id="SM00962">
    <property type="entry name" value="SRP54"/>
    <property type="match status" value="1"/>
</dbReference>
<feature type="binding site" evidence="10">
    <location>
        <begin position="259"/>
        <end position="262"/>
    </location>
    <ligand>
        <name>GTP</name>
        <dbReference type="ChEBI" id="CHEBI:37565"/>
    </ligand>
</feature>
<keyword evidence="7 10" id="KW-0472">Membrane</keyword>
<keyword evidence="13" id="KW-1185">Reference proteome</keyword>
<organism evidence="12 13">
    <name type="scientific">Ignavibacterium album (strain DSM 19864 / JCM 16511 / NBRC 101810 / Mat9-16)</name>
    <dbReference type="NCBI Taxonomy" id="945713"/>
    <lineage>
        <taxon>Bacteria</taxon>
        <taxon>Pseudomonadati</taxon>
        <taxon>Ignavibacteriota</taxon>
        <taxon>Ignavibacteria</taxon>
        <taxon>Ignavibacteriales</taxon>
        <taxon>Ignavibacteriaceae</taxon>
        <taxon>Ignavibacterium</taxon>
    </lineage>
</organism>
<dbReference type="Pfam" id="PF00448">
    <property type="entry name" value="SRP54"/>
    <property type="match status" value="1"/>
</dbReference>
<gene>
    <name evidence="10 12" type="primary">ftsY</name>
    <name evidence="12" type="ordered locus">IALB_1576</name>
</gene>
<evidence type="ECO:0000256" key="1">
    <source>
        <dbReference type="ARBA" id="ARBA00004413"/>
    </source>
</evidence>
<dbReference type="PANTHER" id="PTHR43134:SF1">
    <property type="entry name" value="SIGNAL RECOGNITION PARTICLE RECEPTOR SUBUNIT ALPHA"/>
    <property type="match status" value="1"/>
</dbReference>
<evidence type="ECO:0000256" key="4">
    <source>
        <dbReference type="ARBA" id="ARBA00022741"/>
    </source>
</evidence>
<protein>
    <recommendedName>
        <fullName evidence="10">Signal recognition particle receptor FtsY</fullName>
        <shortName evidence="10">SRP receptor</shortName>
        <ecNumber evidence="10">3.6.5.4</ecNumber>
    </recommendedName>
</protein>
<dbReference type="GO" id="GO:0005525">
    <property type="term" value="F:GTP binding"/>
    <property type="evidence" value="ECO:0007669"/>
    <property type="project" value="UniProtKB-UniRule"/>
</dbReference>